<dbReference type="CDD" id="cd00066">
    <property type="entry name" value="G-alpha"/>
    <property type="match status" value="1"/>
</dbReference>
<dbReference type="GO" id="GO:0000750">
    <property type="term" value="P:pheromone-dependent signal transduction involved in conjugation with cellular fusion"/>
    <property type="evidence" value="ECO:0007669"/>
    <property type="project" value="TreeGrafter"/>
</dbReference>
<comment type="function">
    <text evidence="2">Guanine nucleotide-binding proteins (G proteins) are involved as modulators or transducers in various transmembrane signaling systems.</text>
</comment>
<evidence type="ECO:0000256" key="8">
    <source>
        <dbReference type="ARBA" id="ARBA00022842"/>
    </source>
</evidence>
<dbReference type="PROSITE" id="PS51882">
    <property type="entry name" value="G_ALPHA"/>
    <property type="match status" value="1"/>
</dbReference>
<evidence type="ECO:0000313" key="15">
    <source>
        <dbReference type="Proteomes" id="UP000562682"/>
    </source>
</evidence>
<evidence type="ECO:0000256" key="1">
    <source>
        <dbReference type="ARBA" id="ARBA00001946"/>
    </source>
</evidence>
<dbReference type="PRINTS" id="PR01241">
    <property type="entry name" value="GPROTEINAFNG"/>
</dbReference>
<keyword evidence="5 13" id="KW-0479">Metal-binding</keyword>
<dbReference type="GO" id="GO:0005737">
    <property type="term" value="C:cytoplasm"/>
    <property type="evidence" value="ECO:0007669"/>
    <property type="project" value="TreeGrafter"/>
</dbReference>
<dbReference type="Gene3D" id="3.40.50.300">
    <property type="entry name" value="P-loop containing nucleotide triphosphate hydrolases"/>
    <property type="match status" value="1"/>
</dbReference>
<evidence type="ECO:0000256" key="13">
    <source>
        <dbReference type="PIRSR" id="PIRSR601019-2"/>
    </source>
</evidence>
<dbReference type="AlphaFoldDB" id="A0A8H5U740"/>
<dbReference type="FunFam" id="3.40.50.300:FF:000692">
    <property type="entry name" value="Guanine nucleotide-binding protein subunit alpha"/>
    <property type="match status" value="1"/>
</dbReference>
<keyword evidence="15" id="KW-1185">Reference proteome</keyword>
<dbReference type="FunFam" id="1.10.400.10:FF:000009">
    <property type="entry name" value="Guanine nucleotide-binding protein G(O) subunit alpha"/>
    <property type="match status" value="1"/>
</dbReference>
<dbReference type="SUPFAM" id="SSF52540">
    <property type="entry name" value="P-loop containing nucleoside triphosphate hydrolases"/>
    <property type="match status" value="1"/>
</dbReference>
<comment type="caution">
    <text evidence="14">The sequence shown here is derived from an EMBL/GenBank/DDBJ whole genome shotgun (WGS) entry which is preliminary data.</text>
</comment>
<evidence type="ECO:0000256" key="10">
    <source>
        <dbReference type="ARBA" id="ARBA00023224"/>
    </source>
</evidence>
<evidence type="ECO:0000256" key="11">
    <source>
        <dbReference type="ARBA" id="ARBA00074402"/>
    </source>
</evidence>
<dbReference type="GO" id="GO:0031683">
    <property type="term" value="F:G-protein beta/gamma-subunit complex binding"/>
    <property type="evidence" value="ECO:0007669"/>
    <property type="project" value="InterPro"/>
</dbReference>
<keyword evidence="10" id="KW-0807">Transducer</keyword>
<sequence>MTRLFSSSSSSSSSSLSQKYSLAWLGWHFSRGNGKRIALLSSHLVLPLTLIPSRLLHSHHPDRFFYRIHSSNPEFPDVFATSSAGSSHALVAALTLNDPQISYFGFYLICLTLLACDNRTEFPTPSRDGIHFRLVLHIYSQSTSPYATIPPQTPIMCFGSRDKGDRGLARSRDIDKQLRQDEKRLSKEVKLLLLGAGESGKSTVLKQMKLIYSQGFSKNEKLEWKPVIFSNIVQSFKVIAEAMNEHDLQFDNPDNEKHMAHILVDHEISPHDPMPADYLEPIKALWVDNGVRAAIGMGNEYALHDNLTYFIEDIDRLWGEDYVPDDQDLLRSRLRTTGITETIFDLGQLTYRMFDVGGQRSERKKWIHCFENVNCLLFLVAISGYDQCLVEDKDGNQMNEALMLWESIANSHWFARSALILFLNKMDLFKEKLPKSPITNHGFTDYHGPKDDYKAASKYFLDKFKALNRNTEKEIYGHFTNATDTNLLKITMASVQDMIIQRNLKQLIL</sequence>
<keyword evidence="9 12" id="KW-0342">GTP-binding</keyword>
<dbReference type="InterPro" id="IPR027417">
    <property type="entry name" value="P-loop_NTPase"/>
</dbReference>
<gene>
    <name evidence="14" type="ORF">FDENT_7326</name>
</gene>
<dbReference type="GO" id="GO:0003924">
    <property type="term" value="F:GTPase activity"/>
    <property type="evidence" value="ECO:0007669"/>
    <property type="project" value="InterPro"/>
</dbReference>
<dbReference type="SMART" id="SM00275">
    <property type="entry name" value="G_alpha"/>
    <property type="match status" value="1"/>
</dbReference>
<accession>A0A8H5U740</accession>
<evidence type="ECO:0000256" key="3">
    <source>
        <dbReference type="ARBA" id="ARBA00007976"/>
    </source>
</evidence>
<evidence type="ECO:0000256" key="2">
    <source>
        <dbReference type="ARBA" id="ARBA00003069"/>
    </source>
</evidence>
<dbReference type="Proteomes" id="UP000562682">
    <property type="component" value="Unassembled WGS sequence"/>
</dbReference>
<dbReference type="GO" id="GO:0001664">
    <property type="term" value="F:G protein-coupled receptor binding"/>
    <property type="evidence" value="ECO:0007669"/>
    <property type="project" value="InterPro"/>
</dbReference>
<feature type="binding site" evidence="12">
    <location>
        <begin position="198"/>
        <end position="203"/>
    </location>
    <ligand>
        <name>GTP</name>
        <dbReference type="ChEBI" id="CHEBI:37565"/>
    </ligand>
</feature>
<dbReference type="InterPro" id="IPR001019">
    <property type="entry name" value="Gprotein_alpha_su"/>
</dbReference>
<feature type="binding site" evidence="12">
    <location>
        <begin position="330"/>
        <end position="336"/>
    </location>
    <ligand>
        <name>GTP</name>
        <dbReference type="ChEBI" id="CHEBI:37565"/>
    </ligand>
</feature>
<keyword evidence="6 12" id="KW-0547">Nucleotide-binding</keyword>
<comment type="similarity">
    <text evidence="3">Belongs to the G-alpha family. G(q) subfamily.</text>
</comment>
<dbReference type="Pfam" id="PF00503">
    <property type="entry name" value="G-alpha"/>
    <property type="match status" value="1"/>
</dbReference>
<protein>
    <recommendedName>
        <fullName evidence="11">Guanine nucleotide-binding protein alpha-2 subunit</fullName>
    </recommendedName>
</protein>
<evidence type="ECO:0000256" key="12">
    <source>
        <dbReference type="PIRSR" id="PIRSR601019-1"/>
    </source>
</evidence>
<feature type="binding site" evidence="12">
    <location>
        <begin position="355"/>
        <end position="359"/>
    </location>
    <ligand>
        <name>GTP</name>
        <dbReference type="ChEBI" id="CHEBI:37565"/>
    </ligand>
</feature>
<keyword evidence="8 13" id="KW-0460">Magnesium</keyword>
<dbReference type="GO" id="GO:0005525">
    <property type="term" value="F:GTP binding"/>
    <property type="evidence" value="ECO:0007669"/>
    <property type="project" value="UniProtKB-KW"/>
</dbReference>
<comment type="cofactor">
    <cofactor evidence="1">
        <name>Mg(2+)</name>
        <dbReference type="ChEBI" id="CHEBI:18420"/>
    </cofactor>
</comment>
<dbReference type="GO" id="GO:0007186">
    <property type="term" value="P:G protein-coupled receptor signaling pathway"/>
    <property type="evidence" value="ECO:0007669"/>
    <property type="project" value="InterPro"/>
</dbReference>
<feature type="binding site" evidence="12">
    <location>
        <position position="482"/>
    </location>
    <ligand>
        <name>GTP</name>
        <dbReference type="ChEBI" id="CHEBI:37565"/>
    </ligand>
</feature>
<dbReference type="InterPro" id="IPR002975">
    <property type="entry name" value="Fungi_Gprotein_alpha"/>
</dbReference>
<evidence type="ECO:0000256" key="9">
    <source>
        <dbReference type="ARBA" id="ARBA00023134"/>
    </source>
</evidence>
<dbReference type="GO" id="GO:0005834">
    <property type="term" value="C:heterotrimeric G-protein complex"/>
    <property type="evidence" value="ECO:0007669"/>
    <property type="project" value="InterPro"/>
</dbReference>
<organism evidence="14 15">
    <name type="scientific">Fusarium denticulatum</name>
    <dbReference type="NCBI Taxonomy" id="48507"/>
    <lineage>
        <taxon>Eukaryota</taxon>
        <taxon>Fungi</taxon>
        <taxon>Dikarya</taxon>
        <taxon>Ascomycota</taxon>
        <taxon>Pezizomycotina</taxon>
        <taxon>Sordariomycetes</taxon>
        <taxon>Hypocreomycetidae</taxon>
        <taxon>Hypocreales</taxon>
        <taxon>Nectriaceae</taxon>
        <taxon>Fusarium</taxon>
        <taxon>Fusarium fujikuroi species complex</taxon>
    </lineage>
</organism>
<feature type="binding site" evidence="13">
    <location>
        <position position="336"/>
    </location>
    <ligand>
        <name>Mg(2+)</name>
        <dbReference type="ChEBI" id="CHEBI:18420"/>
    </ligand>
</feature>
<feature type="binding site" evidence="13">
    <location>
        <position position="202"/>
    </location>
    <ligand>
        <name>Mg(2+)</name>
        <dbReference type="ChEBI" id="CHEBI:18420"/>
    </ligand>
</feature>
<reference evidence="14 15" key="1">
    <citation type="submission" date="2020-05" db="EMBL/GenBank/DDBJ databases">
        <title>Identification and distribution of gene clusters putatively required for synthesis of sphingolipid metabolism inhibitors in phylogenetically diverse species of the filamentous fungus Fusarium.</title>
        <authorList>
            <person name="Kim H.-S."/>
            <person name="Busman M."/>
            <person name="Brown D.W."/>
            <person name="Divon H."/>
            <person name="Uhlig S."/>
            <person name="Proctor R.H."/>
        </authorList>
    </citation>
    <scope>NUCLEOTIDE SEQUENCE [LARGE SCALE GENOMIC DNA]</scope>
    <source>
        <strain evidence="14 15">NRRL 25311</strain>
    </source>
</reference>
<dbReference type="SUPFAM" id="SSF47895">
    <property type="entry name" value="Transducin (alpha subunit), insertion domain"/>
    <property type="match status" value="1"/>
</dbReference>
<dbReference type="FunFam" id="3.40.50.300:FF:000051">
    <property type="entry name" value="Guanine nucleotide-binding protein subunit alpha"/>
    <property type="match status" value="1"/>
</dbReference>
<evidence type="ECO:0000256" key="4">
    <source>
        <dbReference type="ARBA" id="ARBA00011356"/>
    </source>
</evidence>
<proteinExistence type="inferred from homology"/>
<keyword evidence="7" id="KW-0378">Hydrolase</keyword>
<dbReference type="GO" id="GO:0046872">
    <property type="term" value="F:metal ion binding"/>
    <property type="evidence" value="ECO:0007669"/>
    <property type="project" value="UniProtKB-KW"/>
</dbReference>
<dbReference type="InterPro" id="IPR011025">
    <property type="entry name" value="GproteinA_insert"/>
</dbReference>
<comment type="subunit">
    <text evidence="4">G proteins are composed of 3 units; alpha, beta and gamma. The alpha chain contains the guanine nucleotide binding site.</text>
</comment>
<evidence type="ECO:0000313" key="14">
    <source>
        <dbReference type="EMBL" id="KAF5683271.1"/>
    </source>
</evidence>
<dbReference type="Gene3D" id="1.10.400.10">
    <property type="entry name" value="GI Alpha 1, domain 2-like"/>
    <property type="match status" value="1"/>
</dbReference>
<evidence type="ECO:0000256" key="7">
    <source>
        <dbReference type="ARBA" id="ARBA00022801"/>
    </source>
</evidence>
<dbReference type="PANTHER" id="PTHR10218:SF242">
    <property type="entry name" value="GUANINE NUCLEOTIDE-BINDING PROTEIN ALPHA-1 SUBUNIT"/>
    <property type="match status" value="1"/>
</dbReference>
<evidence type="ECO:0000256" key="6">
    <source>
        <dbReference type="ARBA" id="ARBA00022741"/>
    </source>
</evidence>
<feature type="binding site" evidence="12">
    <location>
        <begin position="424"/>
        <end position="427"/>
    </location>
    <ligand>
        <name>GTP</name>
        <dbReference type="ChEBI" id="CHEBI:37565"/>
    </ligand>
</feature>
<dbReference type="PRINTS" id="PR00318">
    <property type="entry name" value="GPROTEINA"/>
</dbReference>
<evidence type="ECO:0000256" key="5">
    <source>
        <dbReference type="ARBA" id="ARBA00022723"/>
    </source>
</evidence>
<dbReference type="PANTHER" id="PTHR10218">
    <property type="entry name" value="GTP-BINDING PROTEIN ALPHA SUBUNIT"/>
    <property type="match status" value="1"/>
</dbReference>
<name>A0A8H5U740_9HYPO</name>
<dbReference type="EMBL" id="JAAOAK010000199">
    <property type="protein sequence ID" value="KAF5683271.1"/>
    <property type="molecule type" value="Genomic_DNA"/>
</dbReference>